<sequence length="163" mass="18812">FMAGEDAQTELTIPQQTTPDLDHISVVQFMLFSAITTAPNFLWQSWMEEQWPTMKQKQEKDDKEKSCRQQLSVGHVVVKFLLDQSLGSMVNTMLYFCVMGLIKGQSWHLILEDIQRNFWSLILAGYRLWPFVCLLNLLLIPLRYRSLVGSLAGLGWGVFLSLR</sequence>
<feature type="non-terminal residue" evidence="7">
    <location>
        <position position="163"/>
    </location>
</feature>
<keyword evidence="3 6" id="KW-0812">Transmembrane</keyword>
<gene>
    <name evidence="7" type="ORF">AWRI4620_LOCUS9373</name>
</gene>
<evidence type="ECO:0000256" key="1">
    <source>
        <dbReference type="ARBA" id="ARBA00004141"/>
    </source>
</evidence>
<dbReference type="OrthoDB" id="10267969at2759"/>
<keyword evidence="4 6" id="KW-1133">Transmembrane helix</keyword>
<accession>A0A9N8PXN7</accession>
<proteinExistence type="inferred from homology"/>
<protein>
    <submittedName>
        <fullName evidence="7">Uncharacterized protein</fullName>
    </submittedName>
</protein>
<evidence type="ECO:0000313" key="8">
    <source>
        <dbReference type="Proteomes" id="UP000745764"/>
    </source>
</evidence>
<dbReference type="AlphaFoldDB" id="A0A9N8PXN7"/>
<keyword evidence="5 6" id="KW-0472">Membrane</keyword>
<comment type="similarity">
    <text evidence="2 6">Belongs to the peroxisomal membrane protein PXMP2/4 family.</text>
</comment>
<reference evidence="7" key="1">
    <citation type="submission" date="2020-06" db="EMBL/GenBank/DDBJ databases">
        <authorList>
            <person name="Onetto C."/>
        </authorList>
    </citation>
    <scope>NUCLEOTIDE SEQUENCE</scope>
</reference>
<dbReference type="Pfam" id="PF04117">
    <property type="entry name" value="Mpv17_PMP22"/>
    <property type="match status" value="1"/>
</dbReference>
<evidence type="ECO:0000256" key="4">
    <source>
        <dbReference type="ARBA" id="ARBA00022989"/>
    </source>
</evidence>
<evidence type="ECO:0000256" key="6">
    <source>
        <dbReference type="RuleBase" id="RU363053"/>
    </source>
</evidence>
<evidence type="ECO:0000313" key="7">
    <source>
        <dbReference type="EMBL" id="CAD0115118.1"/>
    </source>
</evidence>
<name>A0A9N8PXN7_9PEZI</name>
<keyword evidence="8" id="KW-1185">Reference proteome</keyword>
<dbReference type="PANTHER" id="PTHR11266">
    <property type="entry name" value="PEROXISOMAL MEMBRANE PROTEIN 2, PXMP2 MPV17"/>
    <property type="match status" value="1"/>
</dbReference>
<comment type="caution">
    <text evidence="7">The sequence shown here is derived from an EMBL/GenBank/DDBJ whole genome shotgun (WGS) entry which is preliminary data.</text>
</comment>
<evidence type="ECO:0000256" key="5">
    <source>
        <dbReference type="ARBA" id="ARBA00023136"/>
    </source>
</evidence>
<organism evidence="7 8">
    <name type="scientific">Aureobasidium uvarum</name>
    <dbReference type="NCBI Taxonomy" id="2773716"/>
    <lineage>
        <taxon>Eukaryota</taxon>
        <taxon>Fungi</taxon>
        <taxon>Dikarya</taxon>
        <taxon>Ascomycota</taxon>
        <taxon>Pezizomycotina</taxon>
        <taxon>Dothideomycetes</taxon>
        <taxon>Dothideomycetidae</taxon>
        <taxon>Dothideales</taxon>
        <taxon>Saccotheciaceae</taxon>
        <taxon>Aureobasidium</taxon>
    </lineage>
</organism>
<dbReference type="InterPro" id="IPR007248">
    <property type="entry name" value="Mpv17_PMP22"/>
</dbReference>
<dbReference type="PANTHER" id="PTHR11266:SF80">
    <property type="entry name" value="PEROXISOMAL MEMBRANE PROTEIN 2"/>
    <property type="match status" value="1"/>
</dbReference>
<evidence type="ECO:0000256" key="3">
    <source>
        <dbReference type="ARBA" id="ARBA00022692"/>
    </source>
</evidence>
<feature type="transmembrane region" description="Helical" evidence="6">
    <location>
        <begin position="93"/>
        <end position="111"/>
    </location>
</feature>
<dbReference type="EMBL" id="CAINUL010000019">
    <property type="protein sequence ID" value="CAD0115118.1"/>
    <property type="molecule type" value="Genomic_DNA"/>
</dbReference>
<comment type="subcellular location">
    <subcellularLocation>
        <location evidence="1">Membrane</location>
        <topology evidence="1">Multi-pass membrane protein</topology>
    </subcellularLocation>
</comment>
<dbReference type="Proteomes" id="UP000745764">
    <property type="component" value="Unassembled WGS sequence"/>
</dbReference>
<evidence type="ECO:0000256" key="2">
    <source>
        <dbReference type="ARBA" id="ARBA00006824"/>
    </source>
</evidence>
<feature type="transmembrane region" description="Helical" evidence="6">
    <location>
        <begin position="118"/>
        <end position="138"/>
    </location>
</feature>
<dbReference type="GO" id="GO:0005778">
    <property type="term" value="C:peroxisomal membrane"/>
    <property type="evidence" value="ECO:0007669"/>
    <property type="project" value="TreeGrafter"/>
</dbReference>